<dbReference type="RefSeq" id="WP_354616461.1">
    <property type="nucleotide sequence ID" value="NZ_JBEXAE010000009.1"/>
</dbReference>
<evidence type="ECO:0008006" key="3">
    <source>
        <dbReference type="Google" id="ProtNLM"/>
    </source>
</evidence>
<sequence length="72" mass="8137">MKNNFTLTLNLPFALRREGPQSVTDRQTEIATGQPRSGDAAFADYLINLGISYRFSKKQTLELDPSLQDTFK</sequence>
<dbReference type="Proteomes" id="UP001549799">
    <property type="component" value="Unassembled WGS sequence"/>
</dbReference>
<evidence type="ECO:0000313" key="2">
    <source>
        <dbReference type="Proteomes" id="UP001549799"/>
    </source>
</evidence>
<gene>
    <name evidence="1" type="ORF">ABXZ36_14835</name>
</gene>
<keyword evidence="2" id="KW-1185">Reference proteome</keyword>
<reference evidence="1 2" key="1">
    <citation type="submission" date="2024-07" db="EMBL/GenBank/DDBJ databases">
        <title>The genome sequence of type strain Sediminicola arcticus GDMCC 1.2805.</title>
        <authorList>
            <person name="Liu Y."/>
        </authorList>
    </citation>
    <scope>NUCLEOTIDE SEQUENCE [LARGE SCALE GENOMIC DNA]</scope>
    <source>
        <strain evidence="1 2">GDMCC 1.2805</strain>
    </source>
</reference>
<name>A0ABV2SZL4_9FLAO</name>
<protein>
    <recommendedName>
        <fullName evidence="3">Outer membrane protein beta-barrel domain-containing protein</fullName>
    </recommendedName>
</protein>
<evidence type="ECO:0000313" key="1">
    <source>
        <dbReference type="EMBL" id="MET6991920.1"/>
    </source>
</evidence>
<accession>A0ABV2SZL4</accession>
<comment type="caution">
    <text evidence="1">The sequence shown here is derived from an EMBL/GenBank/DDBJ whole genome shotgun (WGS) entry which is preliminary data.</text>
</comment>
<proteinExistence type="predicted"/>
<dbReference type="EMBL" id="JBEXAE010000009">
    <property type="protein sequence ID" value="MET6991920.1"/>
    <property type="molecule type" value="Genomic_DNA"/>
</dbReference>
<organism evidence="1 2">
    <name type="scientific">Sediminicola arcticus</name>
    <dbReference type="NCBI Taxonomy" id="1574308"/>
    <lineage>
        <taxon>Bacteria</taxon>
        <taxon>Pseudomonadati</taxon>
        <taxon>Bacteroidota</taxon>
        <taxon>Flavobacteriia</taxon>
        <taxon>Flavobacteriales</taxon>
        <taxon>Flavobacteriaceae</taxon>
        <taxon>Sediminicola</taxon>
    </lineage>
</organism>